<accession>A0ABC8L4S0</accession>
<protein>
    <recommendedName>
        <fullName evidence="4">HMA domain-containing protein</fullName>
    </recommendedName>
</protein>
<keyword evidence="1" id="KW-0479">Metal-binding</keyword>
<keyword evidence="3" id="KW-1185">Reference proteome</keyword>
<organism evidence="2 3">
    <name type="scientific">Eruca vesicaria subsp. sativa</name>
    <name type="common">Garden rocket</name>
    <name type="synonym">Eruca sativa</name>
    <dbReference type="NCBI Taxonomy" id="29727"/>
    <lineage>
        <taxon>Eukaryota</taxon>
        <taxon>Viridiplantae</taxon>
        <taxon>Streptophyta</taxon>
        <taxon>Embryophyta</taxon>
        <taxon>Tracheophyta</taxon>
        <taxon>Spermatophyta</taxon>
        <taxon>Magnoliopsida</taxon>
        <taxon>eudicotyledons</taxon>
        <taxon>Gunneridae</taxon>
        <taxon>Pentapetalae</taxon>
        <taxon>rosids</taxon>
        <taxon>malvids</taxon>
        <taxon>Brassicales</taxon>
        <taxon>Brassicaceae</taxon>
        <taxon>Brassiceae</taxon>
        <taxon>Eruca</taxon>
    </lineage>
</organism>
<gene>
    <name evidence="2" type="ORF">ERUC_LOCUS31874</name>
</gene>
<evidence type="ECO:0000256" key="1">
    <source>
        <dbReference type="ARBA" id="ARBA00022723"/>
    </source>
</evidence>
<dbReference type="Gene3D" id="3.30.70.100">
    <property type="match status" value="1"/>
</dbReference>
<dbReference type="GO" id="GO:0046872">
    <property type="term" value="F:metal ion binding"/>
    <property type="evidence" value="ECO:0007669"/>
    <property type="project" value="UniProtKB-KW"/>
</dbReference>
<name>A0ABC8L4S0_ERUVS</name>
<evidence type="ECO:0000313" key="3">
    <source>
        <dbReference type="Proteomes" id="UP001642260"/>
    </source>
</evidence>
<dbReference type="InterPro" id="IPR051863">
    <property type="entry name" value="HIPP"/>
</dbReference>
<evidence type="ECO:0008006" key="4">
    <source>
        <dbReference type="Google" id="ProtNLM"/>
    </source>
</evidence>
<dbReference type="Proteomes" id="UP001642260">
    <property type="component" value="Unassembled WGS sequence"/>
</dbReference>
<dbReference type="EMBL" id="CAKOAT010444043">
    <property type="protein sequence ID" value="CAH8373557.1"/>
    <property type="molecule type" value="Genomic_DNA"/>
</dbReference>
<dbReference type="PANTHER" id="PTHR45811">
    <property type="entry name" value="COPPER TRANSPORT PROTEIN FAMILY-RELATED"/>
    <property type="match status" value="1"/>
</dbReference>
<dbReference type="PANTHER" id="PTHR45811:SF50">
    <property type="entry name" value="HEAVY METAL-ASSOCIATED ISOPRENYLATED PLANT PROTEIN 12-RELATED"/>
    <property type="match status" value="1"/>
</dbReference>
<comment type="caution">
    <text evidence="2">The sequence shown here is derived from an EMBL/GenBank/DDBJ whole genome shotgun (WGS) entry which is preliminary data.</text>
</comment>
<reference evidence="2 3" key="1">
    <citation type="submission" date="2022-03" db="EMBL/GenBank/DDBJ databases">
        <authorList>
            <person name="Macdonald S."/>
            <person name="Ahmed S."/>
            <person name="Newling K."/>
        </authorList>
    </citation>
    <scope>NUCLEOTIDE SEQUENCE [LARGE SCALE GENOMIC DNA]</scope>
</reference>
<proteinExistence type="predicted"/>
<sequence>MIDYIGVQPAGWLKVVLKLEVNCERTKQKAMSTVCCLSGVQSVDVKEGKLTVIGEIDAFIIVKKLKKICYTEIITVGPAKEPEKKNPEPEPKPPPPVICQYIPPCPPPYYHNFNGCGDENLHGCVIS</sequence>
<dbReference type="AlphaFoldDB" id="A0ABC8L4S0"/>
<evidence type="ECO:0000313" key="2">
    <source>
        <dbReference type="EMBL" id="CAH8373557.1"/>
    </source>
</evidence>